<dbReference type="EMBL" id="CAJVPY010014579">
    <property type="protein sequence ID" value="CAG8747281.1"/>
    <property type="molecule type" value="Genomic_DNA"/>
</dbReference>
<evidence type="ECO:0000313" key="2">
    <source>
        <dbReference type="Proteomes" id="UP000789405"/>
    </source>
</evidence>
<accession>A0A9N9NKU1</accession>
<gene>
    <name evidence="1" type="ORF">DERYTH_LOCUS16546</name>
</gene>
<keyword evidence="2" id="KW-1185">Reference proteome</keyword>
<reference evidence="1" key="1">
    <citation type="submission" date="2021-06" db="EMBL/GenBank/DDBJ databases">
        <authorList>
            <person name="Kallberg Y."/>
            <person name="Tangrot J."/>
            <person name="Rosling A."/>
        </authorList>
    </citation>
    <scope>NUCLEOTIDE SEQUENCE</scope>
    <source>
        <strain evidence="1">MA453B</strain>
    </source>
</reference>
<name>A0A9N9NKU1_9GLOM</name>
<organism evidence="1 2">
    <name type="scientific">Dentiscutata erythropus</name>
    <dbReference type="NCBI Taxonomy" id="1348616"/>
    <lineage>
        <taxon>Eukaryota</taxon>
        <taxon>Fungi</taxon>
        <taxon>Fungi incertae sedis</taxon>
        <taxon>Mucoromycota</taxon>
        <taxon>Glomeromycotina</taxon>
        <taxon>Glomeromycetes</taxon>
        <taxon>Diversisporales</taxon>
        <taxon>Gigasporaceae</taxon>
        <taxon>Dentiscutata</taxon>
    </lineage>
</organism>
<dbReference type="AlphaFoldDB" id="A0A9N9NKU1"/>
<evidence type="ECO:0000313" key="1">
    <source>
        <dbReference type="EMBL" id="CAG8747281.1"/>
    </source>
</evidence>
<comment type="caution">
    <text evidence="1">The sequence shown here is derived from an EMBL/GenBank/DDBJ whole genome shotgun (WGS) entry which is preliminary data.</text>
</comment>
<protein>
    <submittedName>
        <fullName evidence="1">9485_t:CDS:1</fullName>
    </submittedName>
</protein>
<proteinExistence type="predicted"/>
<sequence length="95" mass="10889">MDGSKEKGKGRFGFLDMFMVGGNELEGMDEEALLKIEYKYFSKDDGKYVRTTVCTILQNGIRQLTDSGIRCFGSWVSVNIVEANRWVSQHEHYKV</sequence>
<dbReference type="Proteomes" id="UP000789405">
    <property type="component" value="Unassembled WGS sequence"/>
</dbReference>